<dbReference type="EMBL" id="GL385396">
    <property type="protein sequence ID" value="EJT78704.1"/>
    <property type="molecule type" value="Genomic_DNA"/>
</dbReference>
<dbReference type="GeneID" id="20344260"/>
<dbReference type="HOGENOM" id="CLU_522790_0_0_1"/>
<reference evidence="3" key="3">
    <citation type="submission" date="2010-09" db="EMBL/GenBank/DDBJ databases">
        <title>Annotation of Gaeumannomyces graminis var. tritici R3-111a-1.</title>
        <authorList>
            <consortium name="The Broad Institute Genome Sequencing Platform"/>
            <person name="Ma L.-J."/>
            <person name="Dead R."/>
            <person name="Young S.K."/>
            <person name="Zeng Q."/>
            <person name="Gargeya S."/>
            <person name="Fitzgerald M."/>
            <person name="Haas B."/>
            <person name="Abouelleil A."/>
            <person name="Alvarado L."/>
            <person name="Arachchi H.M."/>
            <person name="Berlin A."/>
            <person name="Brown A."/>
            <person name="Chapman S.B."/>
            <person name="Chen Z."/>
            <person name="Dunbar C."/>
            <person name="Freedman E."/>
            <person name="Gearin G."/>
            <person name="Gellesch M."/>
            <person name="Goldberg J."/>
            <person name="Griggs A."/>
            <person name="Gujja S."/>
            <person name="Heiman D."/>
            <person name="Howarth C."/>
            <person name="Larson L."/>
            <person name="Lui A."/>
            <person name="MacDonald P.J.P."/>
            <person name="Mehta T."/>
            <person name="Montmayeur A."/>
            <person name="Murphy C."/>
            <person name="Neiman D."/>
            <person name="Pearson M."/>
            <person name="Priest M."/>
            <person name="Roberts A."/>
            <person name="Saif S."/>
            <person name="Shea T."/>
            <person name="Shenoy N."/>
            <person name="Sisk P."/>
            <person name="Stolte C."/>
            <person name="Sykes S."/>
            <person name="Yandava C."/>
            <person name="Wortman J."/>
            <person name="Nusbaum C."/>
            <person name="Birren B."/>
        </authorList>
    </citation>
    <scope>NUCLEOTIDE SEQUENCE</scope>
    <source>
        <strain evidence="3">R3-111a-1</strain>
    </source>
</reference>
<dbReference type="InterPro" id="IPR001810">
    <property type="entry name" value="F-box_dom"/>
</dbReference>
<dbReference type="Pfam" id="PF00646">
    <property type="entry name" value="F-box"/>
    <property type="match status" value="1"/>
</dbReference>
<feature type="region of interest" description="Disordered" evidence="1">
    <location>
        <begin position="401"/>
        <end position="461"/>
    </location>
</feature>
<dbReference type="eggNOG" id="ENOG502RWS0">
    <property type="taxonomic scope" value="Eukaryota"/>
</dbReference>
<organism evidence="3">
    <name type="scientific">Gaeumannomyces tritici (strain R3-111a-1)</name>
    <name type="common">Wheat and barley take-all root rot fungus</name>
    <name type="synonym">Gaeumannomyces graminis var. tritici</name>
    <dbReference type="NCBI Taxonomy" id="644352"/>
    <lineage>
        <taxon>Eukaryota</taxon>
        <taxon>Fungi</taxon>
        <taxon>Dikarya</taxon>
        <taxon>Ascomycota</taxon>
        <taxon>Pezizomycotina</taxon>
        <taxon>Sordariomycetes</taxon>
        <taxon>Sordariomycetidae</taxon>
        <taxon>Magnaporthales</taxon>
        <taxon>Magnaporthaceae</taxon>
        <taxon>Gaeumannomyces</taxon>
    </lineage>
</organism>
<feature type="region of interest" description="Disordered" evidence="1">
    <location>
        <begin position="368"/>
        <end position="387"/>
    </location>
</feature>
<dbReference type="RefSeq" id="XP_009219849.1">
    <property type="nucleotide sequence ID" value="XM_009221585.1"/>
</dbReference>
<protein>
    <recommendedName>
        <fullName evidence="2">F-box domain-containing protein</fullName>
    </recommendedName>
</protein>
<reference evidence="4" key="4">
    <citation type="journal article" date="2015" name="G3 (Bethesda)">
        <title>Genome sequences of three phytopathogenic species of the Magnaporthaceae family of fungi.</title>
        <authorList>
            <person name="Okagaki L.H."/>
            <person name="Nunes C.C."/>
            <person name="Sailsbery J."/>
            <person name="Clay B."/>
            <person name="Brown D."/>
            <person name="John T."/>
            <person name="Oh Y."/>
            <person name="Young N."/>
            <person name="Fitzgerald M."/>
            <person name="Haas B.J."/>
            <person name="Zeng Q."/>
            <person name="Young S."/>
            <person name="Adiconis X."/>
            <person name="Fan L."/>
            <person name="Levin J.Z."/>
            <person name="Mitchell T.K."/>
            <person name="Okubara P.A."/>
            <person name="Farman M.L."/>
            <person name="Kohn L.M."/>
            <person name="Birren B."/>
            <person name="Ma L.-J."/>
            <person name="Dean R.A."/>
        </authorList>
    </citation>
    <scope>NUCLEOTIDE SEQUENCE</scope>
    <source>
        <strain evidence="4">R3-111a-1</strain>
    </source>
</reference>
<reference evidence="3" key="2">
    <citation type="submission" date="2010-07" db="EMBL/GenBank/DDBJ databases">
        <authorList>
            <consortium name="The Broad Institute Genome Sequencing Platform"/>
            <consortium name="Broad Institute Genome Sequencing Center for Infectious Disease"/>
            <person name="Ma L.-J."/>
            <person name="Dead R."/>
            <person name="Young S."/>
            <person name="Zeng Q."/>
            <person name="Koehrsen M."/>
            <person name="Alvarado L."/>
            <person name="Berlin A."/>
            <person name="Chapman S.B."/>
            <person name="Chen Z."/>
            <person name="Freedman E."/>
            <person name="Gellesch M."/>
            <person name="Goldberg J."/>
            <person name="Griggs A."/>
            <person name="Gujja S."/>
            <person name="Heilman E.R."/>
            <person name="Heiman D."/>
            <person name="Hepburn T."/>
            <person name="Howarth C."/>
            <person name="Jen D."/>
            <person name="Larson L."/>
            <person name="Mehta T."/>
            <person name="Neiman D."/>
            <person name="Pearson M."/>
            <person name="Roberts A."/>
            <person name="Saif S."/>
            <person name="Shea T."/>
            <person name="Shenoy N."/>
            <person name="Sisk P."/>
            <person name="Stolte C."/>
            <person name="Sykes S."/>
            <person name="Walk T."/>
            <person name="White J."/>
            <person name="Yandava C."/>
            <person name="Haas B."/>
            <person name="Nusbaum C."/>
            <person name="Birren B."/>
        </authorList>
    </citation>
    <scope>NUCLEOTIDE SEQUENCE</scope>
    <source>
        <strain evidence="3">R3-111a-1</strain>
    </source>
</reference>
<evidence type="ECO:0000313" key="3">
    <source>
        <dbReference type="EMBL" id="EJT78704.1"/>
    </source>
</evidence>
<dbReference type="EnsemblFungi" id="EJT78704">
    <property type="protein sequence ID" value="EJT78704"/>
    <property type="gene ID" value="GGTG_03802"/>
</dbReference>
<dbReference type="AlphaFoldDB" id="J3NR98"/>
<reference evidence="4" key="5">
    <citation type="submission" date="2018-04" db="UniProtKB">
        <authorList>
            <consortium name="EnsemblFungi"/>
        </authorList>
    </citation>
    <scope>IDENTIFICATION</scope>
    <source>
        <strain evidence="4">R3-111a-1</strain>
    </source>
</reference>
<dbReference type="Proteomes" id="UP000006039">
    <property type="component" value="Unassembled WGS sequence"/>
</dbReference>
<accession>J3NR98</accession>
<proteinExistence type="predicted"/>
<sequence>MADYTRILSDRLGEMAQRNACVPRKDLHDIELVRPVVPVGTASPAPRSVDRVAFDVWFVIFSHLEYSDAVAFSKTCRAFYSLAPSNALVTREQRHQFYLKAEKFRQHDGLLVCFYCMKLRPRSHFGNNQATKGRGKHGAHPDKAIKRHCWDCTAAGRLYPESQPLRKDKHLWYLCHQCGIFKHRSQRCLKEDAHDAEGSLAPRTVCTPAWPATVPSALESRLPAALQDRIVGHLGYRDRMSLAATNRHFRRAVRPLGAPLSDKVAVAKRAANWTSGPPRGGPWACMVCFRARPESSFPNMESLQSKWWRRRCRACCHFIYRGGQQQQQGAPPRQWHPLDECWFCRELKDAGAKCGTCHEEGPAWDKRRELQARRERRRERAGAAADQDFSEPLSLLLVGGNAQESAEDEVGPVEAQGSDQPSVVVPAAHEEFPAQEEVSGQAREAPEDGDENTSEAEEKPPVVYAGGVAAGTTYRSRYAPSHTYSRLRRFLSVGYPLRRHHRPWTTWGAISERLKNARLGR</sequence>
<reference evidence="5" key="1">
    <citation type="submission" date="2010-07" db="EMBL/GenBank/DDBJ databases">
        <title>The genome sequence of Gaeumannomyces graminis var. tritici strain R3-111a-1.</title>
        <authorList>
            <consortium name="The Broad Institute Genome Sequencing Platform"/>
            <person name="Ma L.-J."/>
            <person name="Dead R."/>
            <person name="Young S."/>
            <person name="Zeng Q."/>
            <person name="Koehrsen M."/>
            <person name="Alvarado L."/>
            <person name="Berlin A."/>
            <person name="Chapman S.B."/>
            <person name="Chen Z."/>
            <person name="Freedman E."/>
            <person name="Gellesch M."/>
            <person name="Goldberg J."/>
            <person name="Griggs A."/>
            <person name="Gujja S."/>
            <person name="Heilman E.R."/>
            <person name="Heiman D."/>
            <person name="Hepburn T."/>
            <person name="Howarth C."/>
            <person name="Jen D."/>
            <person name="Larson L."/>
            <person name="Mehta T."/>
            <person name="Neiman D."/>
            <person name="Pearson M."/>
            <person name="Roberts A."/>
            <person name="Saif S."/>
            <person name="Shea T."/>
            <person name="Shenoy N."/>
            <person name="Sisk P."/>
            <person name="Stolte C."/>
            <person name="Sykes S."/>
            <person name="Walk T."/>
            <person name="White J."/>
            <person name="Yandava C."/>
            <person name="Haas B."/>
            <person name="Nusbaum C."/>
            <person name="Birren B."/>
        </authorList>
    </citation>
    <scope>NUCLEOTIDE SEQUENCE [LARGE SCALE GENOMIC DNA]</scope>
    <source>
        <strain evidence="5">R3-111a-1</strain>
    </source>
</reference>
<keyword evidence="5" id="KW-1185">Reference proteome</keyword>
<evidence type="ECO:0000256" key="1">
    <source>
        <dbReference type="SAM" id="MobiDB-lite"/>
    </source>
</evidence>
<dbReference type="CDD" id="cd09917">
    <property type="entry name" value="F-box_SF"/>
    <property type="match status" value="2"/>
</dbReference>
<name>J3NR98_GAET3</name>
<gene>
    <name evidence="4" type="primary">20344260</name>
    <name evidence="3" type="ORF">GGTG_03802</name>
</gene>
<evidence type="ECO:0000313" key="4">
    <source>
        <dbReference type="EnsemblFungi" id="EJT78704"/>
    </source>
</evidence>
<feature type="compositionally biased region" description="Basic and acidic residues" evidence="1">
    <location>
        <begin position="368"/>
        <end position="381"/>
    </location>
</feature>
<dbReference type="OrthoDB" id="5060046at2759"/>
<dbReference type="InterPro" id="IPR036047">
    <property type="entry name" value="F-box-like_dom_sf"/>
</dbReference>
<dbReference type="SUPFAM" id="SSF81383">
    <property type="entry name" value="F-box domain"/>
    <property type="match status" value="1"/>
</dbReference>
<evidence type="ECO:0000259" key="2">
    <source>
        <dbReference type="SMART" id="SM00256"/>
    </source>
</evidence>
<feature type="domain" description="F-box" evidence="2">
    <location>
        <begin position="222"/>
        <end position="263"/>
    </location>
</feature>
<dbReference type="SMART" id="SM00256">
    <property type="entry name" value="FBOX"/>
    <property type="match status" value="2"/>
</dbReference>
<evidence type="ECO:0000313" key="5">
    <source>
        <dbReference type="Proteomes" id="UP000006039"/>
    </source>
</evidence>
<feature type="domain" description="F-box" evidence="2">
    <location>
        <begin position="52"/>
        <end position="92"/>
    </location>
</feature>
<dbReference type="VEuPathDB" id="FungiDB:GGTG_03802"/>